<comment type="caution">
    <text evidence="2">The sequence shown here is derived from an EMBL/GenBank/DDBJ whole genome shotgun (WGS) entry which is preliminary data.</text>
</comment>
<feature type="transmembrane region" description="Helical" evidence="1">
    <location>
        <begin position="6"/>
        <end position="29"/>
    </location>
</feature>
<keyword evidence="3" id="KW-1185">Reference proteome</keyword>
<keyword evidence="1" id="KW-0472">Membrane</keyword>
<organism evidence="2 3">
    <name type="scientific">Gigaspora rosea</name>
    <dbReference type="NCBI Taxonomy" id="44941"/>
    <lineage>
        <taxon>Eukaryota</taxon>
        <taxon>Fungi</taxon>
        <taxon>Fungi incertae sedis</taxon>
        <taxon>Mucoromycota</taxon>
        <taxon>Glomeromycotina</taxon>
        <taxon>Glomeromycetes</taxon>
        <taxon>Diversisporales</taxon>
        <taxon>Gigasporaceae</taxon>
        <taxon>Gigaspora</taxon>
    </lineage>
</organism>
<dbReference type="AlphaFoldDB" id="A0A397URD4"/>
<gene>
    <name evidence="2" type="ORF">C2G38_2101702</name>
</gene>
<proteinExistence type="predicted"/>
<name>A0A397URD4_9GLOM</name>
<protein>
    <submittedName>
        <fullName evidence="2">Uncharacterized protein</fullName>
    </submittedName>
</protein>
<feature type="non-terminal residue" evidence="2">
    <location>
        <position position="53"/>
    </location>
</feature>
<evidence type="ECO:0000313" key="3">
    <source>
        <dbReference type="Proteomes" id="UP000266673"/>
    </source>
</evidence>
<keyword evidence="1" id="KW-1133">Transmembrane helix</keyword>
<dbReference type="Proteomes" id="UP000266673">
    <property type="component" value="Unassembled WGS sequence"/>
</dbReference>
<dbReference type="EMBL" id="QKWP01001053">
    <property type="protein sequence ID" value="RIB12171.1"/>
    <property type="molecule type" value="Genomic_DNA"/>
</dbReference>
<keyword evidence="1" id="KW-0812">Transmembrane</keyword>
<reference evidence="2 3" key="1">
    <citation type="submission" date="2018-06" db="EMBL/GenBank/DDBJ databases">
        <title>Comparative genomics reveals the genomic features of Rhizophagus irregularis, R. cerebriforme, R. diaphanum and Gigaspora rosea, and their symbiotic lifestyle signature.</title>
        <authorList>
            <person name="Morin E."/>
            <person name="San Clemente H."/>
            <person name="Chen E.C.H."/>
            <person name="De La Providencia I."/>
            <person name="Hainaut M."/>
            <person name="Kuo A."/>
            <person name="Kohler A."/>
            <person name="Murat C."/>
            <person name="Tang N."/>
            <person name="Roy S."/>
            <person name="Loubradou J."/>
            <person name="Henrissat B."/>
            <person name="Grigoriev I.V."/>
            <person name="Corradi N."/>
            <person name="Roux C."/>
            <person name="Martin F.M."/>
        </authorList>
    </citation>
    <scope>NUCLEOTIDE SEQUENCE [LARGE SCALE GENOMIC DNA]</scope>
    <source>
        <strain evidence="2 3">DAOM 194757</strain>
    </source>
</reference>
<sequence length="53" mass="6455">MPNEYNSLFIILSIFGKIYKFFKINFIYLQLTFRKRELNFNLLGQFSNQLKIS</sequence>
<evidence type="ECO:0000313" key="2">
    <source>
        <dbReference type="EMBL" id="RIB12171.1"/>
    </source>
</evidence>
<accession>A0A397URD4</accession>
<evidence type="ECO:0000256" key="1">
    <source>
        <dbReference type="SAM" id="Phobius"/>
    </source>
</evidence>